<comment type="caution">
    <text evidence="1">The sequence shown here is derived from an EMBL/GenBank/DDBJ whole genome shotgun (WGS) entry which is preliminary data.</text>
</comment>
<dbReference type="Proteomes" id="UP000053947">
    <property type="component" value="Unassembled WGS sequence"/>
</dbReference>
<name>A0A0W0GHE3_9CHLR</name>
<sequence length="191" mass="21222">MMSSGTSNKQEAKHLAAQLQRIEVSVFTADALYHGEITCKTNQRLLDALNSCINPTASLSREYLEIRNVSVYAPGAAAPHRQLDVGYARRGSILCVVEHGCLEGCRMERSHPMRQKKAMRAEVELPHLLVRGSFFGETWQVDLPAALHRDEAFLPLTDVELNVDLASYGRKFGFAAVNREHVIFIGAEAQT</sequence>
<organism evidence="1 2">
    <name type="scientific">Dehalogenimonas alkenigignens</name>
    <dbReference type="NCBI Taxonomy" id="1217799"/>
    <lineage>
        <taxon>Bacteria</taxon>
        <taxon>Bacillati</taxon>
        <taxon>Chloroflexota</taxon>
        <taxon>Dehalococcoidia</taxon>
        <taxon>Dehalococcoidales</taxon>
        <taxon>Dehalococcoidaceae</taxon>
        <taxon>Dehalogenimonas</taxon>
    </lineage>
</organism>
<dbReference type="RefSeq" id="WP_058438897.1">
    <property type="nucleotide sequence ID" value="NZ_KQ758903.1"/>
</dbReference>
<evidence type="ECO:0000313" key="1">
    <source>
        <dbReference type="EMBL" id="KTB47949.1"/>
    </source>
</evidence>
<keyword evidence="2" id="KW-1185">Reference proteome</keyword>
<dbReference type="STRING" id="1217799.DEALK_07940"/>
<dbReference type="EMBL" id="LFDV01000002">
    <property type="protein sequence ID" value="KTB47949.1"/>
    <property type="molecule type" value="Genomic_DNA"/>
</dbReference>
<proteinExistence type="predicted"/>
<evidence type="ECO:0000313" key="2">
    <source>
        <dbReference type="Proteomes" id="UP000053947"/>
    </source>
</evidence>
<accession>A0A0W0GHE3</accession>
<dbReference type="AlphaFoldDB" id="A0A0W0GHE3"/>
<reference evidence="1 2" key="1">
    <citation type="submission" date="2015-06" db="EMBL/GenBank/DDBJ databases">
        <title>Genome sequence of the organohalide-respiring Dehalogenimonas alkenigignens type strain (IP3-3T).</title>
        <authorList>
            <person name="Key T.A."/>
            <person name="Richmond D.P."/>
            <person name="Bowman K.S."/>
            <person name="Cho Y.-J."/>
            <person name="Chun J."/>
            <person name="da Costa M.S."/>
            <person name="Rainey F.A."/>
            <person name="Moe W.M."/>
        </authorList>
    </citation>
    <scope>NUCLEOTIDE SEQUENCE [LARGE SCALE GENOMIC DNA]</scope>
    <source>
        <strain evidence="1 2">IP3-3</strain>
    </source>
</reference>
<protein>
    <submittedName>
        <fullName evidence="1">Uncharacterized protein</fullName>
    </submittedName>
</protein>
<gene>
    <name evidence="1" type="ORF">DEALK_07940</name>
</gene>